<dbReference type="InterPro" id="IPR006011">
    <property type="entry name" value="Syntaxin_N"/>
</dbReference>
<dbReference type="InterPro" id="IPR000727">
    <property type="entry name" value="T_SNARE_dom"/>
</dbReference>
<reference evidence="3 4" key="1">
    <citation type="submission" date="2021-06" db="EMBL/GenBank/DDBJ databases">
        <title>Candida outbreak in Lebanon.</title>
        <authorList>
            <person name="Finianos M."/>
        </authorList>
    </citation>
    <scope>NUCLEOTIDE SEQUENCE [LARGE SCALE GENOMIC DNA]</scope>
    <source>
        <strain evidence="3">CA3LBN</strain>
    </source>
</reference>
<protein>
    <recommendedName>
        <fullName evidence="2">t-SNARE coiled-coil homology domain-containing protein</fullName>
    </recommendedName>
</protein>
<organism evidence="3 4">
    <name type="scientific">Candidozyma haemuli</name>
    <dbReference type="NCBI Taxonomy" id="45357"/>
    <lineage>
        <taxon>Eukaryota</taxon>
        <taxon>Fungi</taxon>
        <taxon>Dikarya</taxon>
        <taxon>Ascomycota</taxon>
        <taxon>Saccharomycotina</taxon>
        <taxon>Pichiomycetes</taxon>
        <taxon>Metschnikowiaceae</taxon>
        <taxon>Candidozyma</taxon>
    </lineage>
</organism>
<evidence type="ECO:0000256" key="1">
    <source>
        <dbReference type="ARBA" id="ARBA00009063"/>
    </source>
</evidence>
<dbReference type="InterPro" id="IPR010989">
    <property type="entry name" value="SNARE"/>
</dbReference>
<dbReference type="PROSITE" id="PS50192">
    <property type="entry name" value="T_SNARE"/>
    <property type="match status" value="1"/>
</dbReference>
<evidence type="ECO:0000313" key="4">
    <source>
        <dbReference type="Proteomes" id="UP000825434"/>
    </source>
</evidence>
<accession>A0ABX8I5P8</accession>
<dbReference type="PROSITE" id="PS00914">
    <property type="entry name" value="SYNTAXIN"/>
    <property type="match status" value="1"/>
</dbReference>
<dbReference type="PANTHER" id="PTHR19957">
    <property type="entry name" value="SYNTAXIN"/>
    <property type="match status" value="1"/>
</dbReference>
<evidence type="ECO:0000259" key="2">
    <source>
        <dbReference type="PROSITE" id="PS50192"/>
    </source>
</evidence>
<dbReference type="InterPro" id="IPR045242">
    <property type="entry name" value="Syntaxin"/>
</dbReference>
<dbReference type="EMBL" id="CP076663">
    <property type="protein sequence ID" value="QWU88575.1"/>
    <property type="molecule type" value="Genomic_DNA"/>
</dbReference>
<feature type="domain" description="T-SNARE coiled-coil homology" evidence="2">
    <location>
        <begin position="192"/>
        <end position="254"/>
    </location>
</feature>
<dbReference type="PANTHER" id="PTHR19957:SF38">
    <property type="entry name" value="LD27581P"/>
    <property type="match status" value="1"/>
</dbReference>
<name>A0ABX8I5P8_9ASCO</name>
<dbReference type="CDD" id="cd15840">
    <property type="entry name" value="SNARE_Qa"/>
    <property type="match status" value="1"/>
</dbReference>
<dbReference type="Proteomes" id="UP000825434">
    <property type="component" value="Chromosome 3"/>
</dbReference>
<evidence type="ECO:0000313" key="3">
    <source>
        <dbReference type="EMBL" id="QWU88575.1"/>
    </source>
</evidence>
<proteinExistence type="inferred from homology"/>
<dbReference type="SUPFAM" id="SSF47661">
    <property type="entry name" value="t-snare proteins"/>
    <property type="match status" value="1"/>
</dbReference>
<gene>
    <name evidence="3" type="ORF">CA3LBN_002883</name>
</gene>
<sequence length="269" mass="31176">MSFSNPFQDDIENDASSNHYKDFPEFETLSQAIDNNLHNINNSQLVSMRNLLGQYEKLLHSGNDAVDSESSKVPQEISEVSTKCTESFKKINNLAKELNDYLTRCEDNHEDPDALRYLRQKEGIHVSLIRSSLQQYRRLQQRYSALQKQFVTKIPGNQIEERTVEEQGAGPQQQSIQIEYEPVNAEELEQQTLLIEEREREIQQISQDTQEINDIFSNLQDIIQEQSFQIDTIEENINSYSADARGASGELRKAERYQRRSSGRMCCFL</sequence>
<dbReference type="Pfam" id="PF05739">
    <property type="entry name" value="SNARE"/>
    <property type="match status" value="1"/>
</dbReference>
<dbReference type="InterPro" id="IPR006012">
    <property type="entry name" value="Syntaxin/epimorphin_CS"/>
</dbReference>
<comment type="similarity">
    <text evidence="1">Belongs to the syntaxin family.</text>
</comment>
<keyword evidence="4" id="KW-1185">Reference proteome</keyword>
<dbReference type="SMART" id="SM00397">
    <property type="entry name" value="t_SNARE"/>
    <property type="match status" value="1"/>
</dbReference>
<dbReference type="Pfam" id="PF14523">
    <property type="entry name" value="Syntaxin_2"/>
    <property type="match status" value="1"/>
</dbReference>
<dbReference type="Gene3D" id="1.20.58.70">
    <property type="match status" value="1"/>
</dbReference>